<dbReference type="Gene3D" id="3.50.50.60">
    <property type="entry name" value="FAD/NAD(P)-binding domain"/>
    <property type="match status" value="2"/>
</dbReference>
<dbReference type="GO" id="GO:0050660">
    <property type="term" value="F:flavin adenine dinucleotide binding"/>
    <property type="evidence" value="ECO:0007669"/>
    <property type="project" value="InterPro"/>
</dbReference>
<keyword evidence="4" id="KW-0560">Oxidoreductase</keyword>
<dbReference type="InterPro" id="IPR020946">
    <property type="entry name" value="Flavin_mOase-like"/>
</dbReference>
<dbReference type="AlphaFoldDB" id="A0A439DGH1"/>
<dbReference type="PANTHER" id="PTHR42877">
    <property type="entry name" value="L-ORNITHINE N(5)-MONOOXYGENASE-RELATED"/>
    <property type="match status" value="1"/>
</dbReference>
<evidence type="ECO:0000313" key="6">
    <source>
        <dbReference type="Proteomes" id="UP000286045"/>
    </source>
</evidence>
<keyword evidence="2" id="KW-0285">Flavoprotein</keyword>
<sequence>MDLDTDIIIIGAGMSGLGFAVQLIRQYGHRDFEIIERSNRIGGTWQANAYPGCGVVAHYYQYSFALNPNWSRKYPLQPEILEYFQDVSDKYSIEKHTRFESIVTSAHWEASSGTWVVSIKDLKTSQEFDRRCKILISAVGLLSQPKSCEVPGISSFQGRVFHTAEWDHSFDWKDKEIVVIGNGCSATQVVPAISQGDGAVKKVTQFARQAQWIFERPNPPYSSLFRWSMKWVPLAMRTYRLMHAYYSEWDFQSFPIESGAPIRKMYADYQGNYIRRISPERYHEFLIPKTEVGCKRRVMDTDYLECLHRDNVELAYKDPIAKIVEKGVRTKSGRLVRADAIVLANGFQLSKPLLSLNLRGEEGASVADHWDKFSDGTASAYYGTCLSGFPNFFIMMGPNTASGHGSVTYITECQIEFTLRVIKPILKALSAQRSILPVITQKTDIVKVKPEAEEVDINTTQERLKSLIWSSGCTSWAIDPETGRNTTMYPDFQYKFWLRSLFVPWRDFELSTSKPAAAALSLKAPGISSWLVASTSVAVAAYFMYQRLPLGRLR</sequence>
<evidence type="ECO:0000313" key="5">
    <source>
        <dbReference type="EMBL" id="RWA13469.1"/>
    </source>
</evidence>
<dbReference type="GO" id="GO:0050661">
    <property type="term" value="F:NADP binding"/>
    <property type="evidence" value="ECO:0007669"/>
    <property type="project" value="InterPro"/>
</dbReference>
<comment type="caution">
    <text evidence="5">The sequence shown here is derived from an EMBL/GenBank/DDBJ whole genome shotgun (WGS) entry which is preliminary data.</text>
</comment>
<dbReference type="InterPro" id="IPR036188">
    <property type="entry name" value="FAD/NAD-bd_sf"/>
</dbReference>
<accession>A0A439DGH1</accession>
<name>A0A439DGH1_9PEZI</name>
<comment type="similarity">
    <text evidence="1">Belongs to the FAD-binding monooxygenase family.</text>
</comment>
<proteinExistence type="inferred from homology"/>
<evidence type="ECO:0000256" key="1">
    <source>
        <dbReference type="ARBA" id="ARBA00010139"/>
    </source>
</evidence>
<dbReference type="Proteomes" id="UP000286045">
    <property type="component" value="Unassembled WGS sequence"/>
</dbReference>
<dbReference type="PANTHER" id="PTHR42877:SF5">
    <property type="entry name" value="L-ORNITHINE N(5)-MONOOXYGENASE-RELATED"/>
    <property type="match status" value="1"/>
</dbReference>
<gene>
    <name evidence="5" type="ORF">EKO27_g1638</name>
</gene>
<reference evidence="5 6" key="1">
    <citation type="submission" date="2018-12" db="EMBL/GenBank/DDBJ databases">
        <title>Draft genome sequence of Xylaria grammica IHI A82.</title>
        <authorList>
            <person name="Buettner E."/>
            <person name="Kellner H."/>
        </authorList>
    </citation>
    <scope>NUCLEOTIDE SEQUENCE [LARGE SCALE GENOMIC DNA]</scope>
    <source>
        <strain evidence="5 6">IHI A82</strain>
    </source>
</reference>
<dbReference type="EMBL" id="RYZI01000026">
    <property type="protein sequence ID" value="RWA13469.1"/>
    <property type="molecule type" value="Genomic_DNA"/>
</dbReference>
<keyword evidence="6" id="KW-1185">Reference proteome</keyword>
<dbReference type="InterPro" id="IPR051209">
    <property type="entry name" value="FAD-bind_Monooxygenase_sf"/>
</dbReference>
<dbReference type="GO" id="GO:0004499">
    <property type="term" value="F:N,N-dimethylaniline monooxygenase activity"/>
    <property type="evidence" value="ECO:0007669"/>
    <property type="project" value="InterPro"/>
</dbReference>
<evidence type="ECO:0000256" key="3">
    <source>
        <dbReference type="ARBA" id="ARBA00022827"/>
    </source>
</evidence>
<dbReference type="SUPFAM" id="SSF51905">
    <property type="entry name" value="FAD/NAD(P)-binding domain"/>
    <property type="match status" value="1"/>
</dbReference>
<evidence type="ECO:0000256" key="2">
    <source>
        <dbReference type="ARBA" id="ARBA00022630"/>
    </source>
</evidence>
<organism evidence="5 6">
    <name type="scientific">Xylaria grammica</name>
    <dbReference type="NCBI Taxonomy" id="363999"/>
    <lineage>
        <taxon>Eukaryota</taxon>
        <taxon>Fungi</taxon>
        <taxon>Dikarya</taxon>
        <taxon>Ascomycota</taxon>
        <taxon>Pezizomycotina</taxon>
        <taxon>Sordariomycetes</taxon>
        <taxon>Xylariomycetidae</taxon>
        <taxon>Xylariales</taxon>
        <taxon>Xylariaceae</taxon>
        <taxon>Xylaria</taxon>
    </lineage>
</organism>
<evidence type="ECO:0000256" key="4">
    <source>
        <dbReference type="ARBA" id="ARBA00023002"/>
    </source>
</evidence>
<dbReference type="Pfam" id="PF00743">
    <property type="entry name" value="FMO-like"/>
    <property type="match status" value="1"/>
</dbReference>
<protein>
    <submittedName>
        <fullName evidence="5">Uncharacterized protein</fullName>
    </submittedName>
</protein>
<keyword evidence="3" id="KW-0274">FAD</keyword>